<dbReference type="OrthoDB" id="5840532at2759"/>
<comment type="caution">
    <text evidence="3">The sequence shown here is derived from an EMBL/GenBank/DDBJ whole genome shotgun (WGS) entry which is preliminary data.</text>
</comment>
<evidence type="ECO:0000313" key="3">
    <source>
        <dbReference type="EMBL" id="KAJ1724649.1"/>
    </source>
</evidence>
<name>A0A9W7Y0N9_9FUNG</name>
<keyword evidence="2" id="KW-0560">Oxidoreductase</keyword>
<dbReference type="GO" id="GO:0016616">
    <property type="term" value="F:oxidoreductase activity, acting on the CH-OH group of donors, NAD or NADP as acceptor"/>
    <property type="evidence" value="ECO:0007669"/>
    <property type="project" value="TreeGrafter"/>
</dbReference>
<evidence type="ECO:0000313" key="4">
    <source>
        <dbReference type="Proteomes" id="UP001143981"/>
    </source>
</evidence>
<dbReference type="Pfam" id="PF00106">
    <property type="entry name" value="adh_short"/>
    <property type="match status" value="1"/>
</dbReference>
<dbReference type="Gene3D" id="3.40.50.720">
    <property type="entry name" value="NAD(P)-binding Rossmann-like Domain"/>
    <property type="match status" value="1"/>
</dbReference>
<dbReference type="SUPFAM" id="SSF51735">
    <property type="entry name" value="NAD(P)-binding Rossmann-fold domains"/>
    <property type="match status" value="1"/>
</dbReference>
<evidence type="ECO:0000256" key="1">
    <source>
        <dbReference type="ARBA" id="ARBA00006484"/>
    </source>
</evidence>
<evidence type="ECO:0000256" key="2">
    <source>
        <dbReference type="ARBA" id="ARBA00023002"/>
    </source>
</evidence>
<keyword evidence="4" id="KW-1185">Reference proteome</keyword>
<gene>
    <name evidence="3" type="ORF">LPJ61_005714</name>
</gene>
<dbReference type="InterPro" id="IPR002347">
    <property type="entry name" value="SDR_fam"/>
</dbReference>
<dbReference type="EMBL" id="JANBOI010002092">
    <property type="protein sequence ID" value="KAJ1724649.1"/>
    <property type="molecule type" value="Genomic_DNA"/>
</dbReference>
<reference evidence="3" key="1">
    <citation type="submission" date="2022-07" db="EMBL/GenBank/DDBJ databases">
        <title>Phylogenomic reconstructions and comparative analyses of Kickxellomycotina fungi.</title>
        <authorList>
            <person name="Reynolds N.K."/>
            <person name="Stajich J.E."/>
            <person name="Barry K."/>
            <person name="Grigoriev I.V."/>
            <person name="Crous P."/>
            <person name="Smith M.E."/>
        </authorList>
    </citation>
    <scope>NUCLEOTIDE SEQUENCE</scope>
    <source>
        <strain evidence="3">BCRC 34381</strain>
    </source>
</reference>
<dbReference type="PANTHER" id="PTHR44229">
    <property type="entry name" value="15-HYDROXYPROSTAGLANDIN DEHYDROGENASE [NAD(+)]"/>
    <property type="match status" value="1"/>
</dbReference>
<dbReference type="AlphaFoldDB" id="A0A9W7Y0N9"/>
<dbReference type="GO" id="GO:0005737">
    <property type="term" value="C:cytoplasm"/>
    <property type="evidence" value="ECO:0007669"/>
    <property type="project" value="TreeGrafter"/>
</dbReference>
<evidence type="ECO:0008006" key="5">
    <source>
        <dbReference type="Google" id="ProtNLM"/>
    </source>
</evidence>
<dbReference type="Proteomes" id="UP001143981">
    <property type="component" value="Unassembled WGS sequence"/>
</dbReference>
<organism evidence="3 4">
    <name type="scientific">Coemansia biformis</name>
    <dbReference type="NCBI Taxonomy" id="1286918"/>
    <lineage>
        <taxon>Eukaryota</taxon>
        <taxon>Fungi</taxon>
        <taxon>Fungi incertae sedis</taxon>
        <taxon>Zoopagomycota</taxon>
        <taxon>Kickxellomycotina</taxon>
        <taxon>Kickxellomycetes</taxon>
        <taxon>Kickxellales</taxon>
        <taxon>Kickxellaceae</taxon>
        <taxon>Coemansia</taxon>
    </lineage>
</organism>
<accession>A0A9W7Y0N9</accession>
<dbReference type="InterPro" id="IPR036291">
    <property type="entry name" value="NAD(P)-bd_dom_sf"/>
</dbReference>
<sequence length="131" mass="14136">METYGTSKAGLLFFTAACKELAPHVRVNAVAPYFVDTPLVSASHVLNEHPKLLKLGMLKPERVVESMLRAICDESLAGDTLVIYDGKKDTKLALYDDLALKVTSGIAAGMFGKIFSGIGRITAAIARKLMH</sequence>
<protein>
    <recommendedName>
        <fullName evidence="5">NAD(P)-binding protein</fullName>
    </recommendedName>
</protein>
<dbReference type="PANTHER" id="PTHR44229:SF4">
    <property type="entry name" value="15-HYDROXYPROSTAGLANDIN DEHYDROGENASE [NAD(+)]"/>
    <property type="match status" value="1"/>
</dbReference>
<proteinExistence type="inferred from homology"/>
<comment type="similarity">
    <text evidence="1">Belongs to the short-chain dehydrogenases/reductases (SDR) family.</text>
</comment>